<proteinExistence type="predicted"/>
<gene>
    <name evidence="1" type="ORF">MSP8886_03224</name>
</gene>
<organism evidence="1 2">
    <name type="scientific">Marinomonas spartinae</name>
    <dbReference type="NCBI Taxonomy" id="1792290"/>
    <lineage>
        <taxon>Bacteria</taxon>
        <taxon>Pseudomonadati</taxon>
        <taxon>Pseudomonadota</taxon>
        <taxon>Gammaproteobacteria</taxon>
        <taxon>Oceanospirillales</taxon>
        <taxon>Oceanospirillaceae</taxon>
        <taxon>Marinomonas</taxon>
    </lineage>
</organism>
<name>A0A1A8TM01_9GAMM</name>
<evidence type="ECO:0000313" key="1">
    <source>
        <dbReference type="EMBL" id="SBS34989.1"/>
    </source>
</evidence>
<keyword evidence="2" id="KW-1185">Reference proteome</keyword>
<dbReference type="EMBL" id="FLOB01000009">
    <property type="protein sequence ID" value="SBS34989.1"/>
    <property type="molecule type" value="Genomic_DNA"/>
</dbReference>
<reference evidence="1 2" key="1">
    <citation type="submission" date="2016-06" db="EMBL/GenBank/DDBJ databases">
        <authorList>
            <person name="Kjaerup R.B."/>
            <person name="Dalgaard T.S."/>
            <person name="Juul-Madsen H.R."/>
        </authorList>
    </citation>
    <scope>NUCLEOTIDE SEQUENCE [LARGE SCALE GENOMIC DNA]</scope>
    <source>
        <strain evidence="1 2">CECT 8886</strain>
    </source>
</reference>
<evidence type="ECO:0000313" key="2">
    <source>
        <dbReference type="Proteomes" id="UP000092544"/>
    </source>
</evidence>
<sequence>MKLGADAYRLRDISFELMLLTRGFVHFDFSDLDIDHPIYQYTVTGFLSTIKVKLVELAIHQRNLDDEFKNLVSDTSHAFHNDRSIMDTAFVKQEYAFDRISTCVLTSLREVSNKIIHVDKFVLAGAFEDAITQAELTKIGEPDLARVVMLHGKKGKSDWCVLFDLLVYCEQCYLFGEILAEQYGI</sequence>
<accession>A0A1A8TM01</accession>
<protein>
    <submittedName>
        <fullName evidence="1">Uncharacterized protein</fullName>
    </submittedName>
</protein>
<dbReference type="STRING" id="1792290.MSP8886_03224"/>
<dbReference type="AlphaFoldDB" id="A0A1A8TM01"/>
<dbReference type="Proteomes" id="UP000092544">
    <property type="component" value="Unassembled WGS sequence"/>
</dbReference>
<dbReference type="RefSeq" id="WP_067018259.1">
    <property type="nucleotide sequence ID" value="NZ_FLOB01000009.1"/>
</dbReference>